<organism evidence="1 2">
    <name type="scientific">Lunatimonas lonarensis</name>
    <dbReference type="NCBI Taxonomy" id="1232681"/>
    <lineage>
        <taxon>Bacteria</taxon>
        <taxon>Pseudomonadati</taxon>
        <taxon>Bacteroidota</taxon>
        <taxon>Cytophagia</taxon>
        <taxon>Cytophagales</taxon>
        <taxon>Cyclobacteriaceae</taxon>
    </lineage>
</organism>
<keyword evidence="2" id="KW-1185">Reference proteome</keyword>
<dbReference type="RefSeq" id="WP_010852652.1">
    <property type="nucleotide sequence ID" value="NZ_AQHR01000021.1"/>
</dbReference>
<dbReference type="PROSITE" id="PS51257">
    <property type="entry name" value="PROKAR_LIPOPROTEIN"/>
    <property type="match status" value="1"/>
</dbReference>
<dbReference type="EMBL" id="AQHR01000021">
    <property type="protein sequence ID" value="EON78910.1"/>
    <property type="molecule type" value="Genomic_DNA"/>
</dbReference>
<gene>
    <name evidence="1" type="ORF">ADIS_0503</name>
</gene>
<dbReference type="AlphaFoldDB" id="R7ZXM4"/>
<evidence type="ECO:0000313" key="1">
    <source>
        <dbReference type="EMBL" id="EON78910.1"/>
    </source>
</evidence>
<dbReference type="Proteomes" id="UP000013909">
    <property type="component" value="Unassembled WGS sequence"/>
</dbReference>
<comment type="caution">
    <text evidence="1">The sequence shown here is derived from an EMBL/GenBank/DDBJ whole genome shotgun (WGS) entry which is preliminary data.</text>
</comment>
<accession>R7ZXM4</accession>
<proteinExistence type="predicted"/>
<reference evidence="1 2" key="1">
    <citation type="submission" date="2013-02" db="EMBL/GenBank/DDBJ databases">
        <title>A novel strain isolated from Lonar lake, Maharashtra, India.</title>
        <authorList>
            <person name="Singh A."/>
        </authorList>
    </citation>
    <scope>NUCLEOTIDE SEQUENCE [LARGE SCALE GENOMIC DNA]</scope>
    <source>
        <strain evidence="1 2">AK24</strain>
    </source>
</reference>
<evidence type="ECO:0000313" key="2">
    <source>
        <dbReference type="Proteomes" id="UP000013909"/>
    </source>
</evidence>
<name>R7ZXM4_9BACT</name>
<protein>
    <recommendedName>
        <fullName evidence="3">Lipoprotein</fullName>
    </recommendedName>
</protein>
<sequence>MKVVCYVLILGMALGCIKGEEELMPDPPLQRVDLYAETTTVKPFEFVPVTTSELVFSEESYKATFKGMEVDLINIMEDNQLLFVVPDVAPGAGELEMVVGNKRALLSFVVVENSVSNPSEVIDKELMAPLLGLQSMITAMVSDPSLPPSMKMQALSSVEMISGLLEEFESLSSVELAEVAKIFQANPLGLSGVFAPSARISMDQEQDCFQMNVGIITASVGVVSMLVAALPKILASGAKAGVLAAFRVKSMLAALGAMIVVSYTTKALVGEAQRKLLNECFFPFETMIQGANGSRNDFSFQNQSEQRFTVINRVKLLSLADIDSPNPYLSNAANNFRLIGIKLKSIIVGVNSVLNRTTSWFYSWFSKPKSEFDLLTDDFEDLPSSPTVKEDVGKSEYISFVDFPADVEVVAVVESDHTVKLQVRAEEETLPRKVTGKVRYDDGVFFHEREVSIDIEAATDIPLLEGYYLVDYAWGEQIILRINVPYFNYSLGDVLYFDPGKNEWNDPVGFRATVFASYMDGEDGATEINVSISTGGCLSESFRIYRLDPSKKSFTGKYEHGRCNHDAYLGSEVSLIYLGESFP</sequence>
<evidence type="ECO:0008006" key="3">
    <source>
        <dbReference type="Google" id="ProtNLM"/>
    </source>
</evidence>